<dbReference type="InterPro" id="IPR050608">
    <property type="entry name" value="NmrA-type/Isoflavone_red_sf"/>
</dbReference>
<keyword evidence="2" id="KW-0560">Oxidoreductase</keyword>
<sequence length="314" mass="34419">MAVKSKILIIGGTGYIGKYVVEASAKAGHPTFALVRENTISDPKRAAILESFKSLGVGFLYADLHDHQRLVDAIKQVDIVISTVGGDFVAHQVKIIAAIKEAGNIKRFLPSEFGSDVDRLHGVVEPAASFYSSKAEIRRAVEAEGIPYTYLVCNVYAGYLNYFLNPFGGSVSASPPRDKIVILGDGNPKVFFSEEENVAAYTIKAADDPRTLNKIVYLRSPANSLSCNEIVSLWERKIGQTLEKIYLPEKEVLEKIREASMSSKSILSLLHALSVKGQMANFEIDASFGVEATELYPDVKCTAIDEYLDQFVSE</sequence>
<accession>A0A6P6SK19</accession>
<dbReference type="RefSeq" id="XP_027065827.1">
    <property type="nucleotide sequence ID" value="XM_027210026.1"/>
</dbReference>
<dbReference type="Gene3D" id="3.90.25.10">
    <property type="entry name" value="UDP-galactose 4-epimerase, domain 1"/>
    <property type="match status" value="1"/>
</dbReference>
<evidence type="ECO:0000313" key="4">
    <source>
        <dbReference type="Proteomes" id="UP001652660"/>
    </source>
</evidence>
<dbReference type="Pfam" id="PF05368">
    <property type="entry name" value="NmrA"/>
    <property type="match status" value="1"/>
</dbReference>
<evidence type="ECO:0000313" key="5">
    <source>
        <dbReference type="RefSeq" id="XP_027065827.1"/>
    </source>
</evidence>
<dbReference type="PANTHER" id="PTHR43349:SF40">
    <property type="entry name" value="PHENYLCOUMARAN BENZYLIC ETHER REDUCTASE-LIKE PROTEIN FI1"/>
    <property type="match status" value="1"/>
</dbReference>
<feature type="domain" description="NmrA-like" evidence="3">
    <location>
        <begin position="4"/>
        <end position="308"/>
    </location>
</feature>
<reference evidence="4" key="1">
    <citation type="journal article" date="2025" name="Foods">
        <title>Unveiling the Microbial Signatures of Arabica Coffee Cherries: Insights into Ripeness Specific Diversity, Functional Traits, and Implications for Quality and Safety.</title>
        <authorList>
            <consortium name="RefSeq"/>
            <person name="Tenea G.N."/>
            <person name="Cifuentes V."/>
            <person name="Reyes P."/>
            <person name="Cevallos-Vallejos M."/>
        </authorList>
    </citation>
    <scope>NUCLEOTIDE SEQUENCE [LARGE SCALE GENOMIC DNA]</scope>
</reference>
<keyword evidence="1" id="KW-0521">NADP</keyword>
<dbReference type="Gene3D" id="3.40.50.720">
    <property type="entry name" value="NAD(P)-binding Rossmann-like Domain"/>
    <property type="match status" value="1"/>
</dbReference>
<dbReference type="InterPro" id="IPR036291">
    <property type="entry name" value="NAD(P)-bd_dom_sf"/>
</dbReference>
<evidence type="ECO:0000256" key="1">
    <source>
        <dbReference type="ARBA" id="ARBA00022857"/>
    </source>
</evidence>
<protein>
    <submittedName>
        <fullName evidence="5 6">Isoflavone reductase homolog PCBER-like</fullName>
    </submittedName>
</protein>
<dbReference type="OrthoDB" id="419598at2759"/>
<dbReference type="GeneID" id="113691740"/>
<dbReference type="RefSeq" id="XP_027065832.1">
    <property type="nucleotide sequence ID" value="XM_027210031.1"/>
</dbReference>
<dbReference type="AlphaFoldDB" id="A0A6P6SK19"/>
<evidence type="ECO:0000256" key="2">
    <source>
        <dbReference type="ARBA" id="ARBA00023002"/>
    </source>
</evidence>
<dbReference type="InterPro" id="IPR045312">
    <property type="entry name" value="PCBER-like"/>
</dbReference>
<organism evidence="4 6">
    <name type="scientific">Coffea arabica</name>
    <name type="common">Arabian coffee</name>
    <dbReference type="NCBI Taxonomy" id="13443"/>
    <lineage>
        <taxon>Eukaryota</taxon>
        <taxon>Viridiplantae</taxon>
        <taxon>Streptophyta</taxon>
        <taxon>Embryophyta</taxon>
        <taxon>Tracheophyta</taxon>
        <taxon>Spermatophyta</taxon>
        <taxon>Magnoliopsida</taxon>
        <taxon>eudicotyledons</taxon>
        <taxon>Gunneridae</taxon>
        <taxon>Pentapetalae</taxon>
        <taxon>asterids</taxon>
        <taxon>lamiids</taxon>
        <taxon>Gentianales</taxon>
        <taxon>Rubiaceae</taxon>
        <taxon>Ixoroideae</taxon>
        <taxon>Gardenieae complex</taxon>
        <taxon>Bertiereae - Coffeeae clade</taxon>
        <taxon>Coffeeae</taxon>
        <taxon>Coffea</taxon>
    </lineage>
</organism>
<dbReference type="InterPro" id="IPR008030">
    <property type="entry name" value="NmrA-like"/>
</dbReference>
<gene>
    <name evidence="6" type="primary">LOC113691740</name>
    <name evidence="5" type="synonym">LOC113691737</name>
</gene>
<dbReference type="PANTHER" id="PTHR43349">
    <property type="entry name" value="PINORESINOL REDUCTASE-RELATED"/>
    <property type="match status" value="1"/>
</dbReference>
<dbReference type="GO" id="GO:0016491">
    <property type="term" value="F:oxidoreductase activity"/>
    <property type="evidence" value="ECO:0007669"/>
    <property type="project" value="UniProtKB-KW"/>
</dbReference>
<proteinExistence type="predicted"/>
<dbReference type="SUPFAM" id="SSF51735">
    <property type="entry name" value="NAD(P)-binding Rossmann-fold domains"/>
    <property type="match status" value="1"/>
</dbReference>
<evidence type="ECO:0000259" key="3">
    <source>
        <dbReference type="Pfam" id="PF05368"/>
    </source>
</evidence>
<dbReference type="Proteomes" id="UP001652660">
    <property type="component" value="Chromosome 11e"/>
</dbReference>
<reference evidence="5 6" key="2">
    <citation type="submission" date="2025-04" db="UniProtKB">
        <authorList>
            <consortium name="RefSeq"/>
        </authorList>
    </citation>
    <scope>IDENTIFICATION</scope>
    <source>
        <tissue evidence="5 6">Leaves</tissue>
    </source>
</reference>
<keyword evidence="4" id="KW-1185">Reference proteome</keyword>
<name>A0A6P6SK19_COFAR</name>
<evidence type="ECO:0000313" key="6">
    <source>
        <dbReference type="RefSeq" id="XP_027065832.1"/>
    </source>
</evidence>
<dbReference type="CDD" id="cd05259">
    <property type="entry name" value="PCBER_SDR_a"/>
    <property type="match status" value="1"/>
</dbReference>